<dbReference type="GO" id="GO:0006935">
    <property type="term" value="P:chemotaxis"/>
    <property type="evidence" value="ECO:0007669"/>
    <property type="project" value="InterPro"/>
</dbReference>
<dbReference type="KEGG" id="msea:METESE_04930"/>
<dbReference type="GO" id="GO:0016020">
    <property type="term" value="C:membrane"/>
    <property type="evidence" value="ECO:0007669"/>
    <property type="project" value="InterPro"/>
</dbReference>
<dbReference type="GO" id="GO:0004888">
    <property type="term" value="F:transmembrane signaling receptor activity"/>
    <property type="evidence" value="ECO:0007669"/>
    <property type="project" value="InterPro"/>
</dbReference>
<reference evidence="5" key="1">
    <citation type="journal article" date="2023" name="Int. J. Syst. Evol. Microbiol.">
        <title>Mesoterricola silvestris gen. nov., sp. nov., Mesoterricola sediminis sp. nov., Geothrix oryzae sp. nov., Geothrix edaphica sp. nov., Geothrix rubra sp. nov., and Geothrix limicola sp. nov., six novel members of Acidobacteriota isolated from soils.</title>
        <authorList>
            <person name="Itoh H."/>
            <person name="Sugisawa Y."/>
            <person name="Mise K."/>
            <person name="Xu Z."/>
            <person name="Kuniyasu M."/>
            <person name="Ushijima N."/>
            <person name="Kawano K."/>
            <person name="Kobayashi E."/>
            <person name="Shiratori Y."/>
            <person name="Masuda Y."/>
            <person name="Senoo K."/>
        </authorList>
    </citation>
    <scope>NUCLEOTIDE SEQUENCE</scope>
    <source>
        <strain evidence="5">W786</strain>
    </source>
</reference>
<dbReference type="Proteomes" id="UP001228113">
    <property type="component" value="Chromosome"/>
</dbReference>
<proteinExistence type="inferred from homology"/>
<dbReference type="SUPFAM" id="SSF58104">
    <property type="entry name" value="Methyl-accepting chemotaxis protein (MCP) signaling domain"/>
    <property type="match status" value="1"/>
</dbReference>
<organism evidence="5 6">
    <name type="scientific">Mesoterricola sediminis</name>
    <dbReference type="NCBI Taxonomy" id="2927980"/>
    <lineage>
        <taxon>Bacteria</taxon>
        <taxon>Pseudomonadati</taxon>
        <taxon>Acidobacteriota</taxon>
        <taxon>Holophagae</taxon>
        <taxon>Holophagales</taxon>
        <taxon>Holophagaceae</taxon>
        <taxon>Mesoterricola</taxon>
    </lineage>
</organism>
<dbReference type="PANTHER" id="PTHR32089:SF112">
    <property type="entry name" value="LYSOZYME-LIKE PROTEIN-RELATED"/>
    <property type="match status" value="1"/>
</dbReference>
<accession>A0AA48GTU1</accession>
<dbReference type="InterPro" id="IPR004090">
    <property type="entry name" value="Chemotax_Me-accpt_rcpt"/>
</dbReference>
<evidence type="ECO:0000259" key="4">
    <source>
        <dbReference type="PROSITE" id="PS50111"/>
    </source>
</evidence>
<name>A0AA48GTU1_9BACT</name>
<evidence type="ECO:0000256" key="3">
    <source>
        <dbReference type="PROSITE-ProRule" id="PRU00284"/>
    </source>
</evidence>
<dbReference type="GO" id="GO:0007165">
    <property type="term" value="P:signal transduction"/>
    <property type="evidence" value="ECO:0007669"/>
    <property type="project" value="UniProtKB-KW"/>
</dbReference>
<keyword evidence="6" id="KW-1185">Reference proteome</keyword>
<evidence type="ECO:0000313" key="5">
    <source>
        <dbReference type="EMBL" id="BDU75535.1"/>
    </source>
</evidence>
<dbReference type="SMART" id="SM00283">
    <property type="entry name" value="MA"/>
    <property type="match status" value="1"/>
</dbReference>
<gene>
    <name evidence="5" type="ORF">METESE_04930</name>
</gene>
<dbReference type="Gene3D" id="1.10.287.950">
    <property type="entry name" value="Methyl-accepting chemotaxis protein"/>
    <property type="match status" value="1"/>
</dbReference>
<evidence type="ECO:0000313" key="6">
    <source>
        <dbReference type="Proteomes" id="UP001228113"/>
    </source>
</evidence>
<dbReference type="Pfam" id="PF00015">
    <property type="entry name" value="MCPsignal"/>
    <property type="match status" value="1"/>
</dbReference>
<protein>
    <submittedName>
        <fullName evidence="5">Methyl-accepting chemotaxis protein</fullName>
    </submittedName>
</protein>
<evidence type="ECO:0000256" key="2">
    <source>
        <dbReference type="ARBA" id="ARBA00029447"/>
    </source>
</evidence>
<feature type="domain" description="Methyl-accepting transducer" evidence="4">
    <location>
        <begin position="139"/>
        <end position="267"/>
    </location>
</feature>
<dbReference type="EMBL" id="AP027081">
    <property type="protein sequence ID" value="BDU75535.1"/>
    <property type="molecule type" value="Genomic_DNA"/>
</dbReference>
<dbReference type="InterPro" id="IPR004089">
    <property type="entry name" value="MCPsignal_dom"/>
</dbReference>
<dbReference type="PANTHER" id="PTHR32089">
    <property type="entry name" value="METHYL-ACCEPTING CHEMOTAXIS PROTEIN MCPB"/>
    <property type="match status" value="1"/>
</dbReference>
<dbReference type="RefSeq" id="WP_316411011.1">
    <property type="nucleotide sequence ID" value="NZ_AP027081.1"/>
</dbReference>
<evidence type="ECO:0000256" key="1">
    <source>
        <dbReference type="ARBA" id="ARBA00023224"/>
    </source>
</evidence>
<sequence>MIAVAKSIPEALGRAGLPAVAFLAPWGLSGFRWPGALAGVLAAGCTVAARRFATQAPAAGAPPAPVPEAPAPAPGAAPLAQVAQAVVPVWAGQTAEARQQMEEAIRGLASRFAGMHGELRKALDTSGLESNRELQGIIDRGSEALAGVVRDLAEGARARAVVLEKIRGLAAITEELRAMSEEVASIANQTNLLALNAAIEAAHARELGRGFAVVADEVRKLSERSGTTGNAITTKVAWVNQSLLETLRETEAFGDREAEVIRRAEATIHRVVEDIQAGATDLSGSARRFEEAGEDLGREISGTLVHLQFQDRVSQILQSVIADMEKFAAEVAGGGALDAAAWLRDLERTYTTLEQLAVHHGEGAGASDESDITFF</sequence>
<dbReference type="PROSITE" id="PS50111">
    <property type="entry name" value="CHEMOTAXIS_TRANSDUC_2"/>
    <property type="match status" value="1"/>
</dbReference>
<dbReference type="AlphaFoldDB" id="A0AA48GTU1"/>
<dbReference type="PRINTS" id="PR00260">
    <property type="entry name" value="CHEMTRNSDUCR"/>
</dbReference>
<comment type="similarity">
    <text evidence="2">Belongs to the methyl-accepting chemotaxis (MCP) protein family.</text>
</comment>
<keyword evidence="1 3" id="KW-0807">Transducer</keyword>